<evidence type="ECO:0000313" key="4">
    <source>
        <dbReference type="Proteomes" id="UP000822152"/>
    </source>
</evidence>
<dbReference type="Pfam" id="PF13360">
    <property type="entry name" value="PQQ_2"/>
    <property type="match status" value="1"/>
</dbReference>
<sequence length="201" mass="23087">MKKKIRQILLTLLLFVFSILIISIPTQAAKPAATTVKSKTSYANSKESMTVRGLDAKKKVVWKYVTKKYTATELPRTKCIVRKDKVYVFESSKIVVLRKKDGKQLWTAKKVSAAGHLCKFDKNDNLYVTGYYDNYVYKVSTKGKILWKTNASKANNYWPYKISISGNQMTILYEMNNNDDSSEKTHKIVFNIKNGKILKYS</sequence>
<evidence type="ECO:0000313" key="3">
    <source>
        <dbReference type="EMBL" id="NSF72387.1"/>
    </source>
</evidence>
<keyword evidence="1" id="KW-0732">Signal</keyword>
<dbReference type="EMBL" id="JAAIPF010000001">
    <property type="protein sequence ID" value="NSF72387.1"/>
    <property type="molecule type" value="Genomic_DNA"/>
</dbReference>
<gene>
    <name evidence="3" type="ORF">G4952_00845</name>
</gene>
<comment type="caution">
    <text evidence="3">The sequence shown here is derived from an EMBL/GenBank/DDBJ whole genome shotgun (WGS) entry which is preliminary data.</text>
</comment>
<feature type="chain" id="PRO_5047151123" evidence="1">
    <location>
        <begin position="29"/>
        <end position="201"/>
    </location>
</feature>
<dbReference type="Proteomes" id="UP000822152">
    <property type="component" value="Unassembled WGS sequence"/>
</dbReference>
<name>A0ABX2GL41_9FIRM</name>
<protein>
    <submittedName>
        <fullName evidence="3">PQQ-binding-like beta-propeller repeat protein</fullName>
    </submittedName>
</protein>
<proteinExistence type="predicted"/>
<dbReference type="InterPro" id="IPR002372">
    <property type="entry name" value="PQQ_rpt_dom"/>
</dbReference>
<organism evidence="3 4">
    <name type="scientific">Blautia wexlerae</name>
    <dbReference type="NCBI Taxonomy" id="418240"/>
    <lineage>
        <taxon>Bacteria</taxon>
        <taxon>Bacillati</taxon>
        <taxon>Bacillota</taxon>
        <taxon>Clostridia</taxon>
        <taxon>Lachnospirales</taxon>
        <taxon>Lachnospiraceae</taxon>
        <taxon>Blautia</taxon>
    </lineage>
</organism>
<dbReference type="RefSeq" id="WP_173742295.1">
    <property type="nucleotide sequence ID" value="NZ_JAAIPF010000001.1"/>
</dbReference>
<feature type="domain" description="Pyrrolo-quinoline quinone repeat" evidence="2">
    <location>
        <begin position="35"/>
        <end position="164"/>
    </location>
</feature>
<evidence type="ECO:0000259" key="2">
    <source>
        <dbReference type="Pfam" id="PF13360"/>
    </source>
</evidence>
<keyword evidence="4" id="KW-1185">Reference proteome</keyword>
<dbReference type="Gene3D" id="2.130.10.10">
    <property type="entry name" value="YVTN repeat-like/Quinoprotein amine dehydrogenase"/>
    <property type="match status" value="1"/>
</dbReference>
<evidence type="ECO:0000256" key="1">
    <source>
        <dbReference type="SAM" id="SignalP"/>
    </source>
</evidence>
<accession>A0ABX2GL41</accession>
<dbReference type="SUPFAM" id="SSF50998">
    <property type="entry name" value="Quinoprotein alcohol dehydrogenase-like"/>
    <property type="match status" value="1"/>
</dbReference>
<feature type="signal peptide" evidence="1">
    <location>
        <begin position="1"/>
        <end position="28"/>
    </location>
</feature>
<reference evidence="3 4" key="1">
    <citation type="journal article" date="2020" name="Cell Host Microbe">
        <title>Functional and Genomic Variation between Human-Derived Isolates of Lachnospiraceae Reveals Inter- and Intra-Species Diversity.</title>
        <authorList>
            <person name="Sorbara M.T."/>
            <person name="Littmann E.R."/>
            <person name="Fontana E."/>
            <person name="Moody T.U."/>
            <person name="Kohout C.E."/>
            <person name="Gjonbalaj M."/>
            <person name="Eaton V."/>
            <person name="Seok R."/>
            <person name="Leiner I.M."/>
            <person name="Pamer E.G."/>
        </authorList>
    </citation>
    <scope>NUCLEOTIDE SEQUENCE [LARGE SCALE GENOMIC DNA]</scope>
    <source>
        <strain evidence="3 4">MSK.20.11</strain>
    </source>
</reference>
<dbReference type="InterPro" id="IPR015943">
    <property type="entry name" value="WD40/YVTN_repeat-like_dom_sf"/>
</dbReference>
<dbReference type="InterPro" id="IPR011047">
    <property type="entry name" value="Quinoprotein_ADH-like_sf"/>
</dbReference>